<dbReference type="SUPFAM" id="SSF52218">
    <property type="entry name" value="Flavoproteins"/>
    <property type="match status" value="1"/>
</dbReference>
<name>A0A3B1BL01_9ZZZZ</name>
<gene>
    <name evidence="4" type="ORF">MNBD_GAMMA24-1824</name>
</gene>
<dbReference type="Pfam" id="PF03358">
    <property type="entry name" value="FMN_red"/>
    <property type="match status" value="1"/>
</dbReference>
<dbReference type="InterPro" id="IPR005025">
    <property type="entry name" value="FMN_Rdtase-like_dom"/>
</dbReference>
<dbReference type="PANTHER" id="PTHR43278:SF4">
    <property type="entry name" value="NAD(P)H-DEPENDENT FMN-CONTAINING OXIDOREDUCTASE YWQN-RELATED"/>
    <property type="match status" value="1"/>
</dbReference>
<evidence type="ECO:0000259" key="3">
    <source>
        <dbReference type="Pfam" id="PF03358"/>
    </source>
</evidence>
<dbReference type="InterPro" id="IPR051796">
    <property type="entry name" value="ISF_SsuE-like"/>
</dbReference>
<sequence>MNKILAINGSYRDDGITDQAVHAIAQDLVSAGAEVEIILLREYPVEFCLNCRECTQQAGDSPGKCVQRDAMEELVNKIERADGYILASPTNFGSVTAIYKRFMERLIVYAYWPWDMNSPKLRKENVPKKKAILVSSCAAPGIIGRLMYTTHKQLKKTAQIIGADTVGTLFIGLIAKESHKALPKREKKKVKTLVKKLSLRLNF</sequence>
<proteinExistence type="predicted"/>
<dbReference type="GO" id="GO:0016491">
    <property type="term" value="F:oxidoreductase activity"/>
    <property type="evidence" value="ECO:0007669"/>
    <property type="project" value="InterPro"/>
</dbReference>
<dbReference type="EMBL" id="UOFZ01000043">
    <property type="protein sequence ID" value="VAX12464.1"/>
    <property type="molecule type" value="Genomic_DNA"/>
</dbReference>
<dbReference type="Gene3D" id="3.40.50.360">
    <property type="match status" value="1"/>
</dbReference>
<organism evidence="4">
    <name type="scientific">hydrothermal vent metagenome</name>
    <dbReference type="NCBI Taxonomy" id="652676"/>
    <lineage>
        <taxon>unclassified sequences</taxon>
        <taxon>metagenomes</taxon>
        <taxon>ecological metagenomes</taxon>
    </lineage>
</organism>
<feature type="domain" description="NADPH-dependent FMN reductase-like" evidence="3">
    <location>
        <begin position="3"/>
        <end position="122"/>
    </location>
</feature>
<keyword evidence="1" id="KW-0285">Flavoprotein</keyword>
<reference evidence="4" key="1">
    <citation type="submission" date="2018-06" db="EMBL/GenBank/DDBJ databases">
        <authorList>
            <person name="Zhirakovskaya E."/>
        </authorList>
    </citation>
    <scope>NUCLEOTIDE SEQUENCE</scope>
</reference>
<keyword evidence="2" id="KW-0288">FMN</keyword>
<evidence type="ECO:0000256" key="1">
    <source>
        <dbReference type="ARBA" id="ARBA00022630"/>
    </source>
</evidence>
<evidence type="ECO:0000313" key="4">
    <source>
        <dbReference type="EMBL" id="VAX12464.1"/>
    </source>
</evidence>
<dbReference type="AlphaFoldDB" id="A0A3B1BL01"/>
<dbReference type="PANTHER" id="PTHR43278">
    <property type="entry name" value="NAD(P)H-DEPENDENT FMN-CONTAINING OXIDOREDUCTASE YWQN-RELATED"/>
    <property type="match status" value="1"/>
</dbReference>
<dbReference type="InterPro" id="IPR029039">
    <property type="entry name" value="Flavoprotein-like_sf"/>
</dbReference>
<accession>A0A3B1BL01</accession>
<evidence type="ECO:0000256" key="2">
    <source>
        <dbReference type="ARBA" id="ARBA00022643"/>
    </source>
</evidence>
<protein>
    <submittedName>
        <fullName evidence="4">Iron-sulfur flavoprotein</fullName>
    </submittedName>
</protein>